<keyword evidence="3" id="KW-1185">Reference proteome</keyword>
<feature type="region of interest" description="Disordered" evidence="1">
    <location>
        <begin position="87"/>
        <end position="121"/>
    </location>
</feature>
<dbReference type="Proteomes" id="UP000335636">
    <property type="component" value="Unassembled WGS sequence"/>
</dbReference>
<feature type="compositionally biased region" description="Basic residues" evidence="1">
    <location>
        <begin position="112"/>
        <end position="121"/>
    </location>
</feature>
<dbReference type="AlphaFoldDB" id="A0A5E4CP17"/>
<organism evidence="2 3">
    <name type="scientific">Marmota monax</name>
    <name type="common">Woodchuck</name>
    <dbReference type="NCBI Taxonomy" id="9995"/>
    <lineage>
        <taxon>Eukaryota</taxon>
        <taxon>Metazoa</taxon>
        <taxon>Chordata</taxon>
        <taxon>Craniata</taxon>
        <taxon>Vertebrata</taxon>
        <taxon>Euteleostomi</taxon>
        <taxon>Mammalia</taxon>
        <taxon>Eutheria</taxon>
        <taxon>Euarchontoglires</taxon>
        <taxon>Glires</taxon>
        <taxon>Rodentia</taxon>
        <taxon>Sciuromorpha</taxon>
        <taxon>Sciuridae</taxon>
        <taxon>Xerinae</taxon>
        <taxon>Marmotini</taxon>
        <taxon>Marmota</taxon>
    </lineage>
</organism>
<proteinExistence type="predicted"/>
<reference evidence="2" key="1">
    <citation type="submission" date="2019-04" db="EMBL/GenBank/DDBJ databases">
        <authorList>
            <person name="Alioto T."/>
            <person name="Alioto T."/>
        </authorList>
    </citation>
    <scope>NUCLEOTIDE SEQUENCE [LARGE SCALE GENOMIC DNA]</scope>
</reference>
<evidence type="ECO:0000256" key="1">
    <source>
        <dbReference type="SAM" id="MobiDB-lite"/>
    </source>
</evidence>
<gene>
    <name evidence="2" type="ORF">MONAX_5E016039</name>
</gene>
<evidence type="ECO:0000313" key="3">
    <source>
        <dbReference type="Proteomes" id="UP000335636"/>
    </source>
</evidence>
<accession>A0A5E4CP17</accession>
<protein>
    <submittedName>
        <fullName evidence="2">Uncharacterized protein</fullName>
    </submittedName>
</protein>
<comment type="caution">
    <text evidence="2">The sequence shown here is derived from an EMBL/GenBank/DDBJ whole genome shotgun (WGS) entry which is preliminary data.</text>
</comment>
<sequence length="121" mass="14045">MSPNSMVESNHQLKLWMFHLYSLKLHKPGRAQGEVLSPWREHSHEEAGKCFHIWNLRKVPVYQELETLSVPEVSIDAVQSAAVIWKHSHKQEGDLPSPGKFQALQRPMRSASNHKHRKRSH</sequence>
<evidence type="ECO:0000313" key="2">
    <source>
        <dbReference type="EMBL" id="VTJ82899.1"/>
    </source>
</evidence>
<dbReference type="EMBL" id="CABDUW010001596">
    <property type="protein sequence ID" value="VTJ82899.1"/>
    <property type="molecule type" value="Genomic_DNA"/>
</dbReference>
<name>A0A5E4CP17_MARMO</name>